<feature type="domain" description="VTC" evidence="1">
    <location>
        <begin position="8"/>
        <end position="227"/>
    </location>
</feature>
<dbReference type="RefSeq" id="WP_103300318.1">
    <property type="nucleotide sequence ID" value="NZ_BSYC01000002.1"/>
</dbReference>
<proteinExistence type="predicted"/>
<evidence type="ECO:0000313" key="3">
    <source>
        <dbReference type="EMBL" id="QOG26070.1"/>
    </source>
</evidence>
<accession>A0A2K3QWT2</accession>
<dbReference type="Pfam" id="PF09359">
    <property type="entry name" value="VTC"/>
    <property type="match status" value="1"/>
</dbReference>
<reference evidence="2 5" key="2">
    <citation type="submission" date="2023-06" db="EMBL/GenBank/DDBJ databases">
        <title>Acute promotion of culturable opportunistic pathogens and persistent increase of antibiotic resistance following antibiotic exposure in mouse gut microbiota.</title>
        <authorList>
            <person name="Li L."/>
            <person name="Wang B."/>
            <person name="Sun Y."/>
            <person name="Wang M."/>
            <person name="Xu H."/>
        </authorList>
    </citation>
    <scope>NUCLEOTIDE SEQUENCE [LARGE SCALE GENOMIC DNA]</scope>
    <source>
        <strain evidence="2 5">CRI2_2</strain>
    </source>
</reference>
<reference evidence="3 4" key="1">
    <citation type="submission" date="2020-03" db="EMBL/GenBank/DDBJ databases">
        <title>Characterization of ganglioside-mimicking enterococci.</title>
        <authorList>
            <person name="Patry R.T."/>
            <person name="Nothaft H."/>
            <person name="Bridger R."/>
            <person name="Shajahan A."/>
            <person name="Huynh S."/>
            <person name="Sanchez S."/>
            <person name="Azadi P."/>
            <person name="Cooper K."/>
            <person name="Miller W.G."/>
            <person name="Parker C.T."/>
            <person name="Wells L."/>
            <person name="Szymanski C.M."/>
        </authorList>
    </citation>
    <scope>NUCLEOTIDE SEQUENCE [LARGE SCALE GENOMIC DNA]</scope>
    <source>
        <strain evidence="3 4">EGM181</strain>
    </source>
</reference>
<dbReference type="AlphaFoldDB" id="A0A2K3QWT2"/>
<organism evidence="2 5">
    <name type="scientific">Enterococcus gallinarum</name>
    <dbReference type="NCBI Taxonomy" id="1353"/>
    <lineage>
        <taxon>Bacteria</taxon>
        <taxon>Bacillati</taxon>
        <taxon>Bacillota</taxon>
        <taxon>Bacilli</taxon>
        <taxon>Lactobacillales</taxon>
        <taxon>Enterococcaceae</taxon>
        <taxon>Enterococcus</taxon>
    </lineage>
</organism>
<dbReference type="Proteomes" id="UP001241571">
    <property type="component" value="Unassembled WGS sequence"/>
</dbReference>
<evidence type="ECO:0000259" key="1">
    <source>
        <dbReference type="Pfam" id="PF09359"/>
    </source>
</evidence>
<protein>
    <submittedName>
        <fullName evidence="2">Polyphosphate polymerase domain-containing protein</fullName>
    </submittedName>
</protein>
<dbReference type="InterPro" id="IPR018966">
    <property type="entry name" value="VTC_domain"/>
</dbReference>
<dbReference type="InterPro" id="IPR033469">
    <property type="entry name" value="CYTH-like_dom_sf"/>
</dbReference>
<gene>
    <name evidence="3" type="ORF">EGM181_01715</name>
    <name evidence="2" type="ORF">QRX88_10690</name>
</gene>
<dbReference type="GO" id="GO:0006799">
    <property type="term" value="P:polyphosphate biosynthetic process"/>
    <property type="evidence" value="ECO:0007669"/>
    <property type="project" value="UniProtKB-ARBA"/>
</dbReference>
<dbReference type="CDD" id="cd07750">
    <property type="entry name" value="PolyPPase_VTC_like"/>
    <property type="match status" value="1"/>
</dbReference>
<evidence type="ECO:0000313" key="4">
    <source>
        <dbReference type="Proteomes" id="UP000516696"/>
    </source>
</evidence>
<dbReference type="InterPro" id="IPR042267">
    <property type="entry name" value="VTC_sf"/>
</dbReference>
<dbReference type="Gene3D" id="3.20.100.30">
    <property type="entry name" value="VTC, catalytic tunnel domain"/>
    <property type="match status" value="1"/>
</dbReference>
<evidence type="ECO:0000313" key="2">
    <source>
        <dbReference type="EMBL" id="MDL4936180.1"/>
    </source>
</evidence>
<dbReference type="EMBL" id="JASUBT010000007">
    <property type="protein sequence ID" value="MDL4936180.1"/>
    <property type="molecule type" value="Genomic_DNA"/>
</dbReference>
<name>A0A2K3QWT2_ENTGA</name>
<evidence type="ECO:0000313" key="5">
    <source>
        <dbReference type="Proteomes" id="UP001241571"/>
    </source>
</evidence>
<dbReference type="EMBL" id="CP050485">
    <property type="protein sequence ID" value="QOG26070.1"/>
    <property type="molecule type" value="Genomic_DNA"/>
</dbReference>
<sequence>MKLKKVFQRKETKYLLSSEQFQPFLGALQQRMKIDEYGQHTILSLYYDTDDFRFIRHSMDKPKYKEKFRIRSYGVPSQDSLVFLEIKKKVNGIVYKRRVPLSYSDYQSWIRSGEFPTTIQPLQIAAEIRWLFKQNHDLSPRVLIAYDRLSLFASEDSEFRVTFDQNIRYRENNLTLSEGSYGQLIAPEIGVLMEVKAMGAYPLWFVEQLNQYGVRKASFSKYAQTYQRHLFKKEDIQNVI</sequence>
<dbReference type="Proteomes" id="UP000516696">
    <property type="component" value="Chromosome"/>
</dbReference>
<dbReference type="SUPFAM" id="SSF55154">
    <property type="entry name" value="CYTH-like phosphatases"/>
    <property type="match status" value="1"/>
</dbReference>